<proteinExistence type="predicted"/>
<evidence type="ECO:0000313" key="2">
    <source>
        <dbReference type="Proteomes" id="UP000325577"/>
    </source>
</evidence>
<dbReference type="EMBL" id="CM018043">
    <property type="protein sequence ID" value="KAA8530416.1"/>
    <property type="molecule type" value="Genomic_DNA"/>
</dbReference>
<gene>
    <name evidence="1" type="ORF">F0562_005125</name>
</gene>
<evidence type="ECO:0000313" key="1">
    <source>
        <dbReference type="EMBL" id="KAA8530416.1"/>
    </source>
</evidence>
<name>A0A5J5ALB0_9ASTE</name>
<organism evidence="1 2">
    <name type="scientific">Nyssa sinensis</name>
    <dbReference type="NCBI Taxonomy" id="561372"/>
    <lineage>
        <taxon>Eukaryota</taxon>
        <taxon>Viridiplantae</taxon>
        <taxon>Streptophyta</taxon>
        <taxon>Embryophyta</taxon>
        <taxon>Tracheophyta</taxon>
        <taxon>Spermatophyta</taxon>
        <taxon>Magnoliopsida</taxon>
        <taxon>eudicotyledons</taxon>
        <taxon>Gunneridae</taxon>
        <taxon>Pentapetalae</taxon>
        <taxon>asterids</taxon>
        <taxon>Cornales</taxon>
        <taxon>Nyssaceae</taxon>
        <taxon>Nyssa</taxon>
    </lineage>
</organism>
<accession>A0A5J5ALB0</accession>
<sequence>MSGVQDQPRNQVQESILAQWPKEKENGAHYVIFLGELQPCTSLFNHHLWKKKRKCRMNQSRTSVFVLYYKLSVQGLGEHHLQIKNAGVCLNIEVVKLLTNEEQLMRCTFTVNQSNVRFFS</sequence>
<reference evidence="1 2" key="1">
    <citation type="submission" date="2019-09" db="EMBL/GenBank/DDBJ databases">
        <title>A chromosome-level genome assembly of the Chinese tupelo Nyssa sinensis.</title>
        <authorList>
            <person name="Yang X."/>
            <person name="Kang M."/>
            <person name="Yang Y."/>
            <person name="Xiong H."/>
            <person name="Wang M."/>
            <person name="Zhang Z."/>
            <person name="Wang Z."/>
            <person name="Wu H."/>
            <person name="Ma T."/>
            <person name="Liu J."/>
            <person name="Xi Z."/>
        </authorList>
    </citation>
    <scope>NUCLEOTIDE SEQUENCE [LARGE SCALE GENOMIC DNA]</scope>
    <source>
        <strain evidence="1">J267</strain>
        <tissue evidence="1">Leaf</tissue>
    </source>
</reference>
<dbReference type="AlphaFoldDB" id="A0A5J5ALB0"/>
<keyword evidence="2" id="KW-1185">Reference proteome</keyword>
<protein>
    <submittedName>
        <fullName evidence="1">Uncharacterized protein</fullName>
    </submittedName>
</protein>
<dbReference type="Proteomes" id="UP000325577">
    <property type="component" value="Linkage Group LG2"/>
</dbReference>